<feature type="compositionally biased region" description="Basic residues" evidence="1">
    <location>
        <begin position="1"/>
        <end position="10"/>
    </location>
</feature>
<sequence length="209" mass="22886">MDSKTSRHAPPRVAPLPSPPGPDIAAAFAKAVPPPFTVPGLYQTVARNEKVFLAFAEAPLLSRRGLMHTGQISDLERELVILRITGRLGAAHEWGVHVAYFGKTGGMTASQIEDTVRSPLTPALWTERQQAIVRLIDDLVERHDVSDESFAMARRTLSEADVIEVVTLAGLYNMIAWNVRALRVAEEPGAPPFPWPVWRPIASPADTAR</sequence>
<dbReference type="Gene3D" id="1.20.1290.10">
    <property type="entry name" value="AhpD-like"/>
    <property type="match status" value="1"/>
</dbReference>
<evidence type="ECO:0000313" key="2">
    <source>
        <dbReference type="EMBL" id="PWR24152.1"/>
    </source>
</evidence>
<organism evidence="2 3">
    <name type="scientific">Zavarzinia aquatilis</name>
    <dbReference type="NCBI Taxonomy" id="2211142"/>
    <lineage>
        <taxon>Bacteria</taxon>
        <taxon>Pseudomonadati</taxon>
        <taxon>Pseudomonadota</taxon>
        <taxon>Alphaproteobacteria</taxon>
        <taxon>Rhodospirillales</taxon>
        <taxon>Zavarziniaceae</taxon>
        <taxon>Zavarzinia</taxon>
    </lineage>
</organism>
<dbReference type="EMBL" id="QGLE01000004">
    <property type="protein sequence ID" value="PWR24152.1"/>
    <property type="molecule type" value="Genomic_DNA"/>
</dbReference>
<dbReference type="AlphaFoldDB" id="A0A317EC04"/>
<dbReference type="RefSeq" id="WP_109904696.1">
    <property type="nucleotide sequence ID" value="NZ_QGLE01000004.1"/>
</dbReference>
<accession>A0A317EC04</accession>
<feature type="region of interest" description="Disordered" evidence="1">
    <location>
        <begin position="1"/>
        <end position="20"/>
    </location>
</feature>
<proteinExistence type="predicted"/>
<dbReference type="InterPro" id="IPR029032">
    <property type="entry name" value="AhpD-like"/>
</dbReference>
<evidence type="ECO:0008006" key="4">
    <source>
        <dbReference type="Google" id="ProtNLM"/>
    </source>
</evidence>
<keyword evidence="3" id="KW-1185">Reference proteome</keyword>
<dbReference type="PANTHER" id="PTHR34846:SF5">
    <property type="entry name" value="CARBOXYMUCONOLACTONE DECARBOXYLASE-LIKE DOMAIN-CONTAINING PROTEIN"/>
    <property type="match status" value="1"/>
</dbReference>
<gene>
    <name evidence="2" type="ORF">DKG74_08495</name>
</gene>
<reference evidence="2 3" key="1">
    <citation type="submission" date="2018-05" db="EMBL/GenBank/DDBJ databases">
        <title>Zavarzinia sp. HR-AS.</title>
        <authorList>
            <person name="Lee Y."/>
            <person name="Jeon C.O."/>
        </authorList>
    </citation>
    <scope>NUCLEOTIDE SEQUENCE [LARGE SCALE GENOMIC DNA]</scope>
    <source>
        <strain evidence="2 3">HR-AS</strain>
    </source>
</reference>
<name>A0A317EC04_9PROT</name>
<dbReference type="OrthoDB" id="4704294at2"/>
<dbReference type="Proteomes" id="UP000245461">
    <property type="component" value="Unassembled WGS sequence"/>
</dbReference>
<protein>
    <recommendedName>
        <fullName evidence="4">Carboxymuconolactone decarboxylase family protein</fullName>
    </recommendedName>
</protein>
<dbReference type="PANTHER" id="PTHR34846">
    <property type="entry name" value="4-CARBOXYMUCONOLACTONE DECARBOXYLASE FAMILY PROTEIN (AFU_ORTHOLOGUE AFUA_6G11590)"/>
    <property type="match status" value="1"/>
</dbReference>
<comment type="caution">
    <text evidence="2">The sequence shown here is derived from an EMBL/GenBank/DDBJ whole genome shotgun (WGS) entry which is preliminary data.</text>
</comment>
<dbReference type="SUPFAM" id="SSF69118">
    <property type="entry name" value="AhpD-like"/>
    <property type="match status" value="1"/>
</dbReference>
<evidence type="ECO:0000256" key="1">
    <source>
        <dbReference type="SAM" id="MobiDB-lite"/>
    </source>
</evidence>
<evidence type="ECO:0000313" key="3">
    <source>
        <dbReference type="Proteomes" id="UP000245461"/>
    </source>
</evidence>